<dbReference type="SUPFAM" id="SSF47741">
    <property type="entry name" value="CO dehydrogenase ISP C-domain like"/>
    <property type="match status" value="1"/>
</dbReference>
<feature type="region of interest" description="Disordered" evidence="1">
    <location>
        <begin position="216"/>
        <end position="238"/>
    </location>
</feature>
<organism evidence="3 4">
    <name type="scientific">Stichopus japonicus</name>
    <name type="common">Sea cucumber</name>
    <dbReference type="NCBI Taxonomy" id="307972"/>
    <lineage>
        <taxon>Eukaryota</taxon>
        <taxon>Metazoa</taxon>
        <taxon>Echinodermata</taxon>
        <taxon>Eleutherozoa</taxon>
        <taxon>Echinozoa</taxon>
        <taxon>Holothuroidea</taxon>
        <taxon>Aspidochirotacea</taxon>
        <taxon>Aspidochirotida</taxon>
        <taxon>Stichopodidae</taxon>
        <taxon>Apostichopus</taxon>
    </lineage>
</organism>
<gene>
    <name evidence="3" type="ORF">BSL78_17487</name>
</gene>
<dbReference type="InterPro" id="IPR016208">
    <property type="entry name" value="Ald_Oxase/xanthine_DH-like"/>
</dbReference>
<dbReference type="PANTHER" id="PTHR45444">
    <property type="entry name" value="XANTHINE DEHYDROGENASE"/>
    <property type="match status" value="1"/>
</dbReference>
<dbReference type="OrthoDB" id="8300278at2759"/>
<dbReference type="InterPro" id="IPR002888">
    <property type="entry name" value="2Fe-2S-bd"/>
</dbReference>
<dbReference type="Proteomes" id="UP000230750">
    <property type="component" value="Unassembled WGS sequence"/>
</dbReference>
<reference evidence="3 4" key="1">
    <citation type="journal article" date="2017" name="PLoS Biol.">
        <title>The sea cucumber genome provides insights into morphological evolution and visceral regeneration.</title>
        <authorList>
            <person name="Zhang X."/>
            <person name="Sun L."/>
            <person name="Yuan J."/>
            <person name="Sun Y."/>
            <person name="Gao Y."/>
            <person name="Zhang L."/>
            <person name="Li S."/>
            <person name="Dai H."/>
            <person name="Hamel J.F."/>
            <person name="Liu C."/>
            <person name="Yu Y."/>
            <person name="Liu S."/>
            <person name="Lin W."/>
            <person name="Guo K."/>
            <person name="Jin S."/>
            <person name="Xu P."/>
            <person name="Storey K.B."/>
            <person name="Huan P."/>
            <person name="Zhang T."/>
            <person name="Zhou Y."/>
            <person name="Zhang J."/>
            <person name="Lin C."/>
            <person name="Li X."/>
            <person name="Xing L."/>
            <person name="Huo D."/>
            <person name="Sun M."/>
            <person name="Wang L."/>
            <person name="Mercier A."/>
            <person name="Li F."/>
            <person name="Yang H."/>
            <person name="Xiang J."/>
        </authorList>
    </citation>
    <scope>NUCLEOTIDE SEQUENCE [LARGE SCALE GENOMIC DNA]</scope>
    <source>
        <strain evidence="3">Shaxun</strain>
        <tissue evidence="3">Muscle</tissue>
    </source>
</reference>
<dbReference type="Pfam" id="PF01799">
    <property type="entry name" value="Fer2_2"/>
    <property type="match status" value="1"/>
</dbReference>
<protein>
    <submittedName>
        <fullName evidence="3">Putative xanthine dehydrogenase/oxidase</fullName>
    </submittedName>
</protein>
<evidence type="ECO:0000256" key="1">
    <source>
        <dbReference type="SAM" id="MobiDB-lite"/>
    </source>
</evidence>
<dbReference type="AlphaFoldDB" id="A0A2G8KCA8"/>
<evidence type="ECO:0000259" key="2">
    <source>
        <dbReference type="Pfam" id="PF01799"/>
    </source>
</evidence>
<dbReference type="InterPro" id="IPR012675">
    <property type="entry name" value="Beta-grasp_dom_sf"/>
</dbReference>
<feature type="domain" description="[2Fe-2S]-binding" evidence="2">
    <location>
        <begin position="76"/>
        <end position="117"/>
    </location>
</feature>
<evidence type="ECO:0000313" key="4">
    <source>
        <dbReference type="Proteomes" id="UP000230750"/>
    </source>
</evidence>
<feature type="compositionally biased region" description="Basic residues" evidence="1">
    <location>
        <begin position="220"/>
        <end position="235"/>
    </location>
</feature>
<accession>A0A2G8KCA8</accession>
<dbReference type="Gene3D" id="3.10.20.30">
    <property type="match status" value="1"/>
</dbReference>
<dbReference type="Gene3D" id="1.10.150.120">
    <property type="entry name" value="[2Fe-2S]-binding domain"/>
    <property type="match status" value="1"/>
</dbReference>
<proteinExistence type="predicted"/>
<evidence type="ECO:0000313" key="3">
    <source>
        <dbReference type="EMBL" id="PIK45644.1"/>
    </source>
</evidence>
<dbReference type="GO" id="GO:0016491">
    <property type="term" value="F:oxidoreductase activity"/>
    <property type="evidence" value="ECO:0007669"/>
    <property type="project" value="InterPro"/>
</dbReference>
<dbReference type="InterPro" id="IPR036884">
    <property type="entry name" value="2Fe-2S-bd_dom_sf"/>
</dbReference>
<name>A0A2G8KCA8_STIJA</name>
<comment type="caution">
    <text evidence="3">The sequence shown here is derived from an EMBL/GenBank/DDBJ whole genome shotgun (WGS) entry which is preliminary data.</text>
</comment>
<sequence length="260" mass="29505">MSGLKMGETKAESEVLLFYCNGKKILEPDPDPRMTLNTYLRCKLSLPGTKKAAKKEAVVLVLQCCHTMMSKTRRLGFVMSMYALLRNSPQPTMEQVEAALLGNICRCTGYRPILEGFKTFTKKCCGGTNQGDCCQANQLSSEEENLGLTNKLFRTQDWQTYDPTQDVIFPPELQLLAEEGTKGVQLSGHEAIWFRPNSLQALELYTLANFNEVKEGKEKKKEKRRKGWSRKYGKKTGRERGTVTKLFEFVKQTADITSYQ</sequence>
<dbReference type="PANTHER" id="PTHR45444:SF3">
    <property type="entry name" value="XANTHINE DEHYDROGENASE"/>
    <property type="match status" value="1"/>
</dbReference>
<dbReference type="STRING" id="307972.A0A2G8KCA8"/>
<keyword evidence="4" id="KW-1185">Reference proteome</keyword>
<dbReference type="GO" id="GO:0005506">
    <property type="term" value="F:iron ion binding"/>
    <property type="evidence" value="ECO:0007669"/>
    <property type="project" value="InterPro"/>
</dbReference>
<dbReference type="EMBL" id="MRZV01000698">
    <property type="protein sequence ID" value="PIK45644.1"/>
    <property type="molecule type" value="Genomic_DNA"/>
</dbReference>